<dbReference type="EMBL" id="JAPDGR010000221">
    <property type="protein sequence ID" value="KAJ2993317.1"/>
    <property type="molecule type" value="Genomic_DNA"/>
</dbReference>
<gene>
    <name evidence="1" type="ORF">NUW58_g1874</name>
</gene>
<reference evidence="1" key="1">
    <citation type="submission" date="2022-10" db="EMBL/GenBank/DDBJ databases">
        <title>Genome Sequence of Xylaria curta.</title>
        <authorList>
            <person name="Buettner E."/>
        </authorList>
    </citation>
    <scope>NUCLEOTIDE SEQUENCE</scope>
    <source>
        <strain evidence="1">Babe10</strain>
    </source>
</reference>
<keyword evidence="2" id="KW-1185">Reference proteome</keyword>
<evidence type="ECO:0000313" key="1">
    <source>
        <dbReference type="EMBL" id="KAJ2993317.1"/>
    </source>
</evidence>
<dbReference type="Proteomes" id="UP001143856">
    <property type="component" value="Unassembled WGS sequence"/>
</dbReference>
<accession>A0ACC1PJE6</accession>
<organism evidence="1 2">
    <name type="scientific">Xylaria curta</name>
    <dbReference type="NCBI Taxonomy" id="42375"/>
    <lineage>
        <taxon>Eukaryota</taxon>
        <taxon>Fungi</taxon>
        <taxon>Dikarya</taxon>
        <taxon>Ascomycota</taxon>
        <taxon>Pezizomycotina</taxon>
        <taxon>Sordariomycetes</taxon>
        <taxon>Xylariomycetidae</taxon>
        <taxon>Xylariales</taxon>
        <taxon>Xylariaceae</taxon>
        <taxon>Xylaria</taxon>
    </lineage>
</organism>
<comment type="caution">
    <text evidence="1">The sequence shown here is derived from an EMBL/GenBank/DDBJ whole genome shotgun (WGS) entry which is preliminary data.</text>
</comment>
<name>A0ACC1PJE6_9PEZI</name>
<protein>
    <submittedName>
        <fullName evidence="1">Uncharacterized protein</fullName>
    </submittedName>
</protein>
<proteinExistence type="predicted"/>
<sequence>MPTQAEVPWTMKAWIAFGAGHVTDVLGLKTDWPIPMPPKTGEIMVKVSHVALNPGDAKMIAKPIPFRKSAIVGMDFVGEVTQVGSSTPDLRSGMIVAGTVPMINILRGIGSLAEYLVVPAHAVVEKPKGLEDRAAAGLLGIVGQTSVVMLRSAGLQKGDKVLLNGASGGVGCVLVQILNGMGVHVTGVCSSKNEAIVRRLGAQEVVDYTAHSDLYCHLSSLVKSIGSSPFDAIFDCVGDDMLYYRSPGYLKAGGTIALIKVLWGSSHSSSSTTGRPYSEEYLELTRAFSAIQQDLRPRK</sequence>
<evidence type="ECO:0000313" key="2">
    <source>
        <dbReference type="Proteomes" id="UP001143856"/>
    </source>
</evidence>